<dbReference type="Proteomes" id="UP001526430">
    <property type="component" value="Unassembled WGS sequence"/>
</dbReference>
<comment type="caution">
    <text evidence="1">The sequence shown here is derived from an EMBL/GenBank/DDBJ whole genome shotgun (WGS) entry which is preliminary data.</text>
</comment>
<evidence type="ECO:0000313" key="2">
    <source>
        <dbReference type="Proteomes" id="UP001526430"/>
    </source>
</evidence>
<evidence type="ECO:0008006" key="3">
    <source>
        <dbReference type="Google" id="ProtNLM"/>
    </source>
</evidence>
<accession>A0ABT3NZA8</accession>
<dbReference type="Gene3D" id="2.115.10.20">
    <property type="entry name" value="Glycosyl hydrolase domain, family 43"/>
    <property type="match status" value="2"/>
</dbReference>
<dbReference type="PANTHER" id="PTHR35279:SF1">
    <property type="entry name" value="ARABINANASE_LEVANSUCRASE_INVERTASE"/>
    <property type="match status" value="1"/>
</dbReference>
<protein>
    <recommendedName>
        <fullName evidence="3">Glycosyl hydrolase family 32 N-terminal domain-containing protein</fullName>
    </recommendedName>
</protein>
<reference evidence="1 2" key="1">
    <citation type="submission" date="2022-10" db="EMBL/GenBank/DDBJ databases">
        <title>Roseococcus glaciei nov., sp. nov., isolated from glacier.</title>
        <authorList>
            <person name="Liu Q."/>
            <person name="Xin Y.-H."/>
        </authorList>
    </citation>
    <scope>NUCLEOTIDE SEQUENCE [LARGE SCALE GENOMIC DNA]</scope>
    <source>
        <strain evidence="1 2">MDT2-1-1</strain>
    </source>
</reference>
<name>A0ABT3NZA8_9PROT</name>
<sequence>MKWRKLGCLWKPDGNIPWARTHAMLPTPAWLPDGRLRLFLASCDEATVSRVGWIDLDGRDPTRIVGQAKEPVLDIGSAGCFDDNGVNPSCIIQLPDGTTRLYYVGYQKQVKVPYTLFTGAAEAPGPESSFVRAQDVPVMDRGPGERFFRTAALVQPGLDDEGVWDAWYIGGGDFTVSAGREQPKYSLRRATSADGLIWPSWGQPVLQPEDGELGFGRPWLHRLDSDRWTLWYSIRTASGYRLGYAVSHDGRSWIRRDDLSGLESTGGDWDGEMQCYGVVQEVGGNLYMFYNGNGYGRTGVGLAVLECD</sequence>
<proteinExistence type="predicted"/>
<dbReference type="PANTHER" id="PTHR35279">
    <property type="match status" value="1"/>
</dbReference>
<dbReference type="InterPro" id="IPR023296">
    <property type="entry name" value="Glyco_hydro_beta-prop_sf"/>
</dbReference>
<gene>
    <name evidence="1" type="ORF">OF850_17870</name>
</gene>
<dbReference type="EMBL" id="JAPFQI010000017">
    <property type="protein sequence ID" value="MCW8087498.1"/>
    <property type="molecule type" value="Genomic_DNA"/>
</dbReference>
<keyword evidence="2" id="KW-1185">Reference proteome</keyword>
<evidence type="ECO:0000313" key="1">
    <source>
        <dbReference type="EMBL" id="MCW8087498.1"/>
    </source>
</evidence>
<organism evidence="1 2">
    <name type="scientific">Sabulicella glaciei</name>
    <dbReference type="NCBI Taxonomy" id="2984948"/>
    <lineage>
        <taxon>Bacteria</taxon>
        <taxon>Pseudomonadati</taxon>
        <taxon>Pseudomonadota</taxon>
        <taxon>Alphaproteobacteria</taxon>
        <taxon>Acetobacterales</taxon>
        <taxon>Acetobacteraceae</taxon>
        <taxon>Sabulicella</taxon>
    </lineage>
</organism>
<dbReference type="SUPFAM" id="SSF75005">
    <property type="entry name" value="Arabinanase/levansucrase/invertase"/>
    <property type="match status" value="1"/>
</dbReference>
<dbReference type="RefSeq" id="WP_301591702.1">
    <property type="nucleotide sequence ID" value="NZ_JAPFQI010000017.1"/>
</dbReference>